<evidence type="ECO:0000256" key="1">
    <source>
        <dbReference type="ARBA" id="ARBA00001947"/>
    </source>
</evidence>
<dbReference type="SMART" id="SM00631">
    <property type="entry name" value="Zn_pept"/>
    <property type="match status" value="1"/>
</dbReference>
<dbReference type="PANTHER" id="PTHR11705:SF143">
    <property type="entry name" value="SLL0236 PROTEIN"/>
    <property type="match status" value="1"/>
</dbReference>
<name>A0A0W8FLZ3_9ZZZZ</name>
<evidence type="ECO:0000256" key="6">
    <source>
        <dbReference type="ARBA" id="ARBA00023049"/>
    </source>
</evidence>
<feature type="domain" description="Peptidase M14" evidence="7">
    <location>
        <begin position="41"/>
        <end position="302"/>
    </location>
</feature>
<dbReference type="EMBL" id="LNQE01001007">
    <property type="protein sequence ID" value="KUG21920.1"/>
    <property type="molecule type" value="Genomic_DNA"/>
</dbReference>
<dbReference type="GO" id="GO:0005615">
    <property type="term" value="C:extracellular space"/>
    <property type="evidence" value="ECO:0007669"/>
    <property type="project" value="TreeGrafter"/>
</dbReference>
<reference evidence="8" key="1">
    <citation type="journal article" date="2015" name="Proc. Natl. Acad. Sci. U.S.A.">
        <title>Networks of energetic and metabolic interactions define dynamics in microbial communities.</title>
        <authorList>
            <person name="Embree M."/>
            <person name="Liu J.K."/>
            <person name="Al-Bassam M.M."/>
            <person name="Zengler K."/>
        </authorList>
    </citation>
    <scope>NUCLEOTIDE SEQUENCE</scope>
</reference>
<accession>A0A0W8FLZ3</accession>
<dbReference type="PROSITE" id="PS52035">
    <property type="entry name" value="PEPTIDASE_M14"/>
    <property type="match status" value="1"/>
</dbReference>
<dbReference type="SUPFAM" id="SSF53187">
    <property type="entry name" value="Zn-dependent exopeptidases"/>
    <property type="match status" value="1"/>
</dbReference>
<dbReference type="GO" id="GO:0006508">
    <property type="term" value="P:proteolysis"/>
    <property type="evidence" value="ECO:0007669"/>
    <property type="project" value="UniProtKB-KW"/>
</dbReference>
<sequence length="309" mass="35910">MDWEKLNREEIKARKSKELIKIIYFCLLVFFLLPLPVSAADTSSPKELTNYIRALEKQCAKYGWTDIKPKEIPWEYYRTTQKKHPLLFVHFGDSEKNCVLFLGAVHGDEPPTVYLMLKLAHYIKDNPQIFKDKCIVIAPLVNPDGFFAKVPSRVNANGIDINRNFPTKDWHAEALKQWRKKQNKNRRYYPGQRPASEQETMFQIALIKRFNPQKILSVHSPLNLFDYDGPSSDLDSFENWLEKISKESNHPLRKFGYFPGSLGNYAGHERNIFTLTLELPSSQVSKAKEYFDKFQTSILKFINLSVTVG</sequence>
<evidence type="ECO:0000256" key="3">
    <source>
        <dbReference type="ARBA" id="ARBA00022670"/>
    </source>
</evidence>
<organism evidence="8">
    <name type="scientific">hydrocarbon metagenome</name>
    <dbReference type="NCBI Taxonomy" id="938273"/>
    <lineage>
        <taxon>unclassified sequences</taxon>
        <taxon>metagenomes</taxon>
        <taxon>ecological metagenomes</taxon>
    </lineage>
</organism>
<evidence type="ECO:0000256" key="2">
    <source>
        <dbReference type="ARBA" id="ARBA00005988"/>
    </source>
</evidence>
<protein>
    <recommendedName>
        <fullName evidence="7">Peptidase M14 domain-containing protein</fullName>
    </recommendedName>
</protein>
<keyword evidence="5" id="KW-0862">Zinc</keyword>
<dbReference type="Pfam" id="PF00246">
    <property type="entry name" value="Peptidase_M14"/>
    <property type="match status" value="1"/>
</dbReference>
<dbReference type="PANTHER" id="PTHR11705">
    <property type="entry name" value="PROTEASE FAMILY M14 CARBOXYPEPTIDASE A,B"/>
    <property type="match status" value="1"/>
</dbReference>
<dbReference type="GO" id="GO:0008270">
    <property type="term" value="F:zinc ion binding"/>
    <property type="evidence" value="ECO:0007669"/>
    <property type="project" value="InterPro"/>
</dbReference>
<dbReference type="GO" id="GO:0004181">
    <property type="term" value="F:metallocarboxypeptidase activity"/>
    <property type="evidence" value="ECO:0007669"/>
    <property type="project" value="InterPro"/>
</dbReference>
<gene>
    <name evidence="8" type="ORF">ASZ90_008305</name>
</gene>
<keyword evidence="4" id="KW-0378">Hydrolase</keyword>
<dbReference type="CDD" id="cd06904">
    <property type="entry name" value="M14_MpaA-like"/>
    <property type="match status" value="1"/>
</dbReference>
<evidence type="ECO:0000313" key="8">
    <source>
        <dbReference type="EMBL" id="KUG21920.1"/>
    </source>
</evidence>
<keyword evidence="6" id="KW-0482">Metalloprotease</keyword>
<dbReference type="Gene3D" id="3.40.630.10">
    <property type="entry name" value="Zn peptidases"/>
    <property type="match status" value="1"/>
</dbReference>
<keyword evidence="3" id="KW-0645">Protease</keyword>
<evidence type="ECO:0000256" key="5">
    <source>
        <dbReference type="ARBA" id="ARBA00022833"/>
    </source>
</evidence>
<comment type="similarity">
    <text evidence="2">Belongs to the peptidase M14 family.</text>
</comment>
<evidence type="ECO:0000259" key="7">
    <source>
        <dbReference type="PROSITE" id="PS52035"/>
    </source>
</evidence>
<dbReference type="AlphaFoldDB" id="A0A0W8FLZ3"/>
<comment type="cofactor">
    <cofactor evidence="1">
        <name>Zn(2+)</name>
        <dbReference type="ChEBI" id="CHEBI:29105"/>
    </cofactor>
</comment>
<dbReference type="InterPro" id="IPR000834">
    <property type="entry name" value="Peptidase_M14"/>
</dbReference>
<evidence type="ECO:0000256" key="4">
    <source>
        <dbReference type="ARBA" id="ARBA00022801"/>
    </source>
</evidence>
<proteinExistence type="inferred from homology"/>
<comment type="caution">
    <text evidence="8">The sequence shown here is derived from an EMBL/GenBank/DDBJ whole genome shotgun (WGS) entry which is preliminary data.</text>
</comment>